<dbReference type="InterPro" id="IPR027417">
    <property type="entry name" value="P-loop_NTPase"/>
</dbReference>
<reference evidence="5" key="1">
    <citation type="submission" date="2019-05" db="EMBL/GenBank/DDBJ databases">
        <title>Methanoculleus sp. FWC-SCC1, a methanogenic archaeon isolated from deep marine cold seep.</title>
        <authorList>
            <person name="Chen Y.-W."/>
            <person name="Chen S.-C."/>
            <person name="Teng N.-H."/>
            <person name="Lai M.-C."/>
        </authorList>
    </citation>
    <scope>NUCLEOTIDE SEQUENCE</scope>
    <source>
        <strain evidence="5">FWC-SCC1</strain>
    </source>
</reference>
<dbReference type="InterPro" id="IPR017871">
    <property type="entry name" value="ABC_transporter-like_CS"/>
</dbReference>
<organism evidence="5 6">
    <name type="scientific">Methanoculleus frigidifontis</name>
    <dbReference type="NCBI Taxonomy" id="2584085"/>
    <lineage>
        <taxon>Archaea</taxon>
        <taxon>Methanobacteriati</taxon>
        <taxon>Methanobacteriota</taxon>
        <taxon>Stenosarchaea group</taxon>
        <taxon>Methanomicrobia</taxon>
        <taxon>Methanomicrobiales</taxon>
        <taxon>Methanomicrobiaceae</taxon>
        <taxon>Methanoculleus</taxon>
    </lineage>
</organism>
<dbReference type="Proteomes" id="UP001168338">
    <property type="component" value="Unassembled WGS sequence"/>
</dbReference>
<dbReference type="PANTHER" id="PTHR42939:SF1">
    <property type="entry name" value="ABC TRANSPORTER ATP-BINDING PROTEIN ALBC-RELATED"/>
    <property type="match status" value="1"/>
</dbReference>
<dbReference type="EMBL" id="VCYH01000001">
    <property type="protein sequence ID" value="MDN7023417.1"/>
    <property type="molecule type" value="Genomic_DNA"/>
</dbReference>
<dbReference type="PROSITE" id="PS00211">
    <property type="entry name" value="ABC_TRANSPORTER_1"/>
    <property type="match status" value="1"/>
</dbReference>
<dbReference type="InterPro" id="IPR003593">
    <property type="entry name" value="AAA+_ATPase"/>
</dbReference>
<proteinExistence type="predicted"/>
<dbReference type="CDD" id="cd03230">
    <property type="entry name" value="ABC_DR_subfamily_A"/>
    <property type="match status" value="1"/>
</dbReference>
<evidence type="ECO:0000256" key="2">
    <source>
        <dbReference type="ARBA" id="ARBA00022741"/>
    </source>
</evidence>
<accession>A0ABT8M657</accession>
<keyword evidence="1" id="KW-0813">Transport</keyword>
<evidence type="ECO:0000256" key="1">
    <source>
        <dbReference type="ARBA" id="ARBA00022448"/>
    </source>
</evidence>
<evidence type="ECO:0000313" key="6">
    <source>
        <dbReference type="Proteomes" id="UP001168338"/>
    </source>
</evidence>
<keyword evidence="2" id="KW-0547">Nucleotide-binding</keyword>
<name>A0ABT8M657_9EURY</name>
<dbReference type="Pfam" id="PF00005">
    <property type="entry name" value="ABC_tran"/>
    <property type="match status" value="1"/>
</dbReference>
<dbReference type="SMART" id="SM00382">
    <property type="entry name" value="AAA"/>
    <property type="match status" value="1"/>
</dbReference>
<dbReference type="PROSITE" id="PS50893">
    <property type="entry name" value="ABC_TRANSPORTER_2"/>
    <property type="match status" value="1"/>
</dbReference>
<dbReference type="InterPro" id="IPR051782">
    <property type="entry name" value="ABC_Transporter_VariousFunc"/>
</dbReference>
<comment type="caution">
    <text evidence="5">The sequence shown here is derived from an EMBL/GenBank/DDBJ whole genome shotgun (WGS) entry which is preliminary data.</text>
</comment>
<evidence type="ECO:0000259" key="4">
    <source>
        <dbReference type="PROSITE" id="PS50893"/>
    </source>
</evidence>
<sequence length="239" mass="26108">MAAISTNDLTKKYGAVEALSGLCIEVAEGESFCLLGPNGAGKSTTISILTGSIAPTSGTAEVMGIDVASDPIGVKKAVGIVPETEYPPSFLTVREYLELVCSIRNVPDPDSRIEHWIEFFDLGSKRDVLCKDLSKGMKKKVIVSAALVHEPKVLFLDEPFLDLDPLVQRAMKDYLRSYVREGGTVFLSTHILEIAEKLCDRAGILYDGRLIACGKLSELKASQESLEDVFMRLVHEESR</sequence>
<dbReference type="RefSeq" id="WP_301662466.1">
    <property type="nucleotide sequence ID" value="NZ_VCYH01000001.1"/>
</dbReference>
<dbReference type="SUPFAM" id="SSF52540">
    <property type="entry name" value="P-loop containing nucleoside triphosphate hydrolases"/>
    <property type="match status" value="1"/>
</dbReference>
<evidence type="ECO:0000256" key="3">
    <source>
        <dbReference type="ARBA" id="ARBA00022840"/>
    </source>
</evidence>
<keyword evidence="6" id="KW-1185">Reference proteome</keyword>
<dbReference type="InterPro" id="IPR003439">
    <property type="entry name" value="ABC_transporter-like_ATP-bd"/>
</dbReference>
<protein>
    <submittedName>
        <fullName evidence="5">ABC transporter ATP-binding protein</fullName>
    </submittedName>
</protein>
<dbReference type="GO" id="GO:0005524">
    <property type="term" value="F:ATP binding"/>
    <property type="evidence" value="ECO:0007669"/>
    <property type="project" value="UniProtKB-KW"/>
</dbReference>
<dbReference type="PANTHER" id="PTHR42939">
    <property type="entry name" value="ABC TRANSPORTER ATP-BINDING PROTEIN ALBC-RELATED"/>
    <property type="match status" value="1"/>
</dbReference>
<gene>
    <name evidence="5" type="ORF">FGU65_00625</name>
</gene>
<keyword evidence="3 5" id="KW-0067">ATP-binding</keyword>
<feature type="domain" description="ABC transporter" evidence="4">
    <location>
        <begin position="4"/>
        <end position="232"/>
    </location>
</feature>
<dbReference type="Gene3D" id="3.40.50.300">
    <property type="entry name" value="P-loop containing nucleotide triphosphate hydrolases"/>
    <property type="match status" value="1"/>
</dbReference>
<evidence type="ECO:0000313" key="5">
    <source>
        <dbReference type="EMBL" id="MDN7023417.1"/>
    </source>
</evidence>